<dbReference type="eggNOG" id="COG3409">
    <property type="taxonomic scope" value="Bacteria"/>
</dbReference>
<dbReference type="Gene3D" id="1.10.101.10">
    <property type="entry name" value="PGBD-like superfamily/PGBD"/>
    <property type="match status" value="1"/>
</dbReference>
<feature type="domain" description="Peptidase M15C" evidence="1">
    <location>
        <begin position="199"/>
        <end position="262"/>
    </location>
</feature>
<dbReference type="Pfam" id="PF13539">
    <property type="entry name" value="Peptidase_M15_4"/>
    <property type="match status" value="1"/>
</dbReference>
<evidence type="ECO:0000313" key="2">
    <source>
        <dbReference type="EMBL" id="ABP70658.1"/>
    </source>
</evidence>
<sequence length="266" mass="28704">MDVRDIQRLLAAAGLYKGAIDGDPGPLTMAAVAVILGRQDAVPWKAWPKSRQLIAAGQAVLLILGHEPGKIDGLMGPNTREALTDWASGPLKAAVERIVGAGCSVADAQGAYPRQESVATFYGAAGGPDCSAGVVTLPVPFRIAWDLGLAVSSFRCHKLVAAPLTRIFREAVAHYGVTEFERLKLNIFGGCYNYRNMRGGSSLSTHAWGIAVDLDPERNQLRWGRDRAAFAVSHYDAFWNIVEAAGAISLGRACNRDWMHFQFARL</sequence>
<dbReference type="InterPro" id="IPR039561">
    <property type="entry name" value="Peptidase_M15C"/>
</dbReference>
<accession>A4WTE4</accession>
<dbReference type="EMBL" id="CP000661">
    <property type="protein sequence ID" value="ABP70658.1"/>
    <property type="molecule type" value="Genomic_DNA"/>
</dbReference>
<gene>
    <name evidence="2" type="ordered locus">Rsph17025_1765</name>
</gene>
<dbReference type="AlphaFoldDB" id="A4WTE4"/>
<dbReference type="BioCyc" id="RSPH349102:G1G8M-1821-MONOMER"/>
<name>A4WTE4_CERS5</name>
<dbReference type="SUPFAM" id="SSF55166">
    <property type="entry name" value="Hedgehog/DD-peptidase"/>
    <property type="match status" value="1"/>
</dbReference>
<proteinExistence type="predicted"/>
<protein>
    <recommendedName>
        <fullName evidence="1">Peptidase M15C domain-containing protein</fullName>
    </recommendedName>
</protein>
<organism evidence="2">
    <name type="scientific">Cereibacter sphaeroides (strain ATCC 17025 / ATH 2.4.3)</name>
    <name type="common">Rhodobacter sphaeroides</name>
    <dbReference type="NCBI Taxonomy" id="349102"/>
    <lineage>
        <taxon>Bacteria</taxon>
        <taxon>Pseudomonadati</taxon>
        <taxon>Pseudomonadota</taxon>
        <taxon>Alphaproteobacteria</taxon>
        <taxon>Rhodobacterales</taxon>
        <taxon>Paracoccaceae</taxon>
        <taxon>Cereibacter</taxon>
    </lineage>
</organism>
<dbReference type="InterPro" id="IPR036366">
    <property type="entry name" value="PGBDSf"/>
</dbReference>
<dbReference type="STRING" id="349102.Rsph17025_1765"/>
<dbReference type="GO" id="GO:0008233">
    <property type="term" value="F:peptidase activity"/>
    <property type="evidence" value="ECO:0007669"/>
    <property type="project" value="InterPro"/>
</dbReference>
<reference evidence="2" key="1">
    <citation type="submission" date="2007-04" db="EMBL/GenBank/DDBJ databases">
        <title>Complete sequence of chromosome of Rhodobacter sphaeroides ATCC 17025.</title>
        <authorList>
            <consortium name="US DOE Joint Genome Institute"/>
            <person name="Copeland A."/>
            <person name="Lucas S."/>
            <person name="Lapidus A."/>
            <person name="Barry K."/>
            <person name="Detter J.C."/>
            <person name="Glavina del Rio T."/>
            <person name="Hammon N."/>
            <person name="Israni S."/>
            <person name="Dalin E."/>
            <person name="Tice H."/>
            <person name="Pitluck S."/>
            <person name="Chertkov O."/>
            <person name="Brettin T."/>
            <person name="Bruce D."/>
            <person name="Han C."/>
            <person name="Schmutz J."/>
            <person name="Larimer F."/>
            <person name="Land M."/>
            <person name="Hauser L."/>
            <person name="Kyrpides N."/>
            <person name="Kim E."/>
            <person name="Richardson P."/>
            <person name="Mackenzie C."/>
            <person name="Choudhary M."/>
            <person name="Donohue T.J."/>
            <person name="Kaplan S."/>
        </authorList>
    </citation>
    <scope>NUCLEOTIDE SEQUENCE [LARGE SCALE GENOMIC DNA]</scope>
    <source>
        <strain evidence="2">ATCC 17025</strain>
    </source>
</reference>
<dbReference type="KEGG" id="rsq:Rsph17025_1765"/>
<evidence type="ECO:0000259" key="1">
    <source>
        <dbReference type="Pfam" id="PF13539"/>
    </source>
</evidence>
<dbReference type="HOGENOM" id="CLU_089638_0_0_5"/>
<dbReference type="InterPro" id="IPR009045">
    <property type="entry name" value="Zn_M74/Hedgehog-like"/>
</dbReference>